<evidence type="ECO:0000256" key="1">
    <source>
        <dbReference type="SAM" id="Phobius"/>
    </source>
</evidence>
<dbReference type="AlphaFoldDB" id="A0A024EL97"/>
<dbReference type="KEGG" id="pman:OU5_P0412"/>
<evidence type="ECO:0000313" key="2">
    <source>
        <dbReference type="EMBL" id="AHZ73664.1"/>
    </source>
</evidence>
<keyword evidence="2" id="KW-0614">Plasmid</keyword>
<proteinExistence type="predicted"/>
<reference evidence="2 3" key="1">
    <citation type="journal article" date="2012" name="J. Bacteriol.">
        <title>Genome sequence of cold-adapted Pseudomonas mandelii strain JR-1.</title>
        <authorList>
            <person name="Jang S.H."/>
            <person name="Kim J."/>
            <person name="Kim J."/>
            <person name="Hong S."/>
            <person name="Lee C."/>
        </authorList>
    </citation>
    <scope>NUCLEOTIDE SEQUENCE [LARGE SCALE GENOMIC DNA]</scope>
    <source>
        <strain evidence="2 3">JR-1</strain>
        <plasmid evidence="3">Plasmid</plasmid>
    </source>
</reference>
<organism evidence="2 3">
    <name type="scientific">Pseudomonas mandelii JR-1</name>
    <dbReference type="NCBI Taxonomy" id="1147786"/>
    <lineage>
        <taxon>Bacteria</taxon>
        <taxon>Pseudomonadati</taxon>
        <taxon>Pseudomonadota</taxon>
        <taxon>Gammaproteobacteria</taxon>
        <taxon>Pseudomonadales</taxon>
        <taxon>Pseudomonadaceae</taxon>
        <taxon>Pseudomonas</taxon>
    </lineage>
</organism>
<name>A0A024EL97_9PSED</name>
<feature type="transmembrane region" description="Helical" evidence="1">
    <location>
        <begin position="12"/>
        <end position="36"/>
    </location>
</feature>
<feature type="transmembrane region" description="Helical" evidence="1">
    <location>
        <begin position="48"/>
        <end position="66"/>
    </location>
</feature>
<dbReference type="HOGENOM" id="CLU_1446496_0_0_6"/>
<accession>A0A024EL97</accession>
<keyword evidence="1" id="KW-0812">Transmembrane</keyword>
<dbReference type="Proteomes" id="UP000026913">
    <property type="component" value="Plasmid unnamed"/>
</dbReference>
<gene>
    <name evidence="2" type="ORF">OU5_P0412</name>
</gene>
<keyword evidence="1" id="KW-0472">Membrane</keyword>
<protein>
    <submittedName>
        <fullName evidence="2">Uncharacterized protein</fullName>
    </submittedName>
</protein>
<dbReference type="EMBL" id="CP005961">
    <property type="protein sequence ID" value="AHZ73664.1"/>
    <property type="molecule type" value="Genomic_DNA"/>
</dbReference>
<keyword evidence="1" id="KW-1133">Transmembrane helix</keyword>
<evidence type="ECO:0000313" key="3">
    <source>
        <dbReference type="Proteomes" id="UP000026913"/>
    </source>
</evidence>
<sequence>MSSSSISSSPSVLGGVFFPIALGAASFQILVRYASVRMSGDAANFTEWIGYGLLGCCALFAIHGLYEIIAAVSRQSPVTILPQSLMMSIDPREDLSVIPPLKGELTDEAKAGVIELIAQSTSWEDLQELLAIHGYRLVAHGRGLCLAKLDAQIEVLCTVKSLGRGCDLHSLRSRLGSVPANLKSHDS</sequence>
<geneLocation type="plasmid" evidence="3"/>